<evidence type="ECO:0000259" key="1">
    <source>
        <dbReference type="PROSITE" id="PS51186"/>
    </source>
</evidence>
<dbReference type="PROSITE" id="PS51186">
    <property type="entry name" value="GNAT"/>
    <property type="match status" value="1"/>
</dbReference>
<dbReference type="AlphaFoldDB" id="A0A7W7WQQ9"/>
<gene>
    <name evidence="2" type="ORF">FHR38_004008</name>
</gene>
<dbReference type="PANTHER" id="PTHR42791:SF1">
    <property type="entry name" value="N-ACETYLTRANSFERASE DOMAIN-CONTAINING PROTEIN"/>
    <property type="match status" value="1"/>
</dbReference>
<evidence type="ECO:0000313" key="2">
    <source>
        <dbReference type="EMBL" id="MBB4960275.1"/>
    </source>
</evidence>
<sequence length="216" mass="24435">MSKFAAHDLSNNHSRVIKYPPPVVTPSWNDLNTITGLIAEAVSPLPTAAWLVPDAEQRTSALRDQFKILVEHAAFYGHIDVLYDRSAAAVWFHHLGPVPPPHHYDQRLHEACGSHVHRFRHLDALFDRHRPAEPHHHLALLAVTPAAQGTGRGTALLDHHHRHLDQAGIPAYLEASSPRARDLYTRHGYEPRRAFTLPDGTPFWSMWREPQPTHQS</sequence>
<dbReference type="EMBL" id="JACHJW010000001">
    <property type="protein sequence ID" value="MBB4960275.1"/>
    <property type="molecule type" value="Genomic_DNA"/>
</dbReference>
<keyword evidence="2" id="KW-0808">Transferase</keyword>
<accession>A0A7W7WQQ9</accession>
<protein>
    <submittedName>
        <fullName evidence="2">GNAT superfamily N-acetyltransferase</fullName>
    </submittedName>
</protein>
<dbReference type="InterPro" id="IPR016181">
    <property type="entry name" value="Acyl_CoA_acyltransferase"/>
</dbReference>
<proteinExistence type="predicted"/>
<name>A0A7W7WQQ9_9ACTN</name>
<reference evidence="2 3" key="1">
    <citation type="submission" date="2020-08" db="EMBL/GenBank/DDBJ databases">
        <title>Sequencing the genomes of 1000 actinobacteria strains.</title>
        <authorList>
            <person name="Klenk H.-P."/>
        </authorList>
    </citation>
    <scope>NUCLEOTIDE SEQUENCE [LARGE SCALE GENOMIC DNA]</scope>
    <source>
        <strain evidence="2 3">DSM 45886</strain>
    </source>
</reference>
<dbReference type="GO" id="GO:0016747">
    <property type="term" value="F:acyltransferase activity, transferring groups other than amino-acyl groups"/>
    <property type="evidence" value="ECO:0007669"/>
    <property type="project" value="InterPro"/>
</dbReference>
<keyword evidence="3" id="KW-1185">Reference proteome</keyword>
<organism evidence="2 3">
    <name type="scientific">Micromonospora polyrhachis</name>
    <dbReference type="NCBI Taxonomy" id="1282883"/>
    <lineage>
        <taxon>Bacteria</taxon>
        <taxon>Bacillati</taxon>
        <taxon>Actinomycetota</taxon>
        <taxon>Actinomycetes</taxon>
        <taxon>Micromonosporales</taxon>
        <taxon>Micromonosporaceae</taxon>
        <taxon>Micromonospora</taxon>
    </lineage>
</organism>
<evidence type="ECO:0000313" key="3">
    <source>
        <dbReference type="Proteomes" id="UP000578819"/>
    </source>
</evidence>
<comment type="caution">
    <text evidence="2">The sequence shown here is derived from an EMBL/GenBank/DDBJ whole genome shotgun (WGS) entry which is preliminary data.</text>
</comment>
<dbReference type="Gene3D" id="3.40.630.30">
    <property type="match status" value="1"/>
</dbReference>
<dbReference type="InterPro" id="IPR000182">
    <property type="entry name" value="GNAT_dom"/>
</dbReference>
<dbReference type="Pfam" id="PF13508">
    <property type="entry name" value="Acetyltransf_7"/>
    <property type="match status" value="1"/>
</dbReference>
<dbReference type="InterPro" id="IPR052523">
    <property type="entry name" value="Trichothecene_AcTrans"/>
</dbReference>
<feature type="domain" description="N-acetyltransferase" evidence="1">
    <location>
        <begin position="68"/>
        <end position="211"/>
    </location>
</feature>
<dbReference type="Proteomes" id="UP000578819">
    <property type="component" value="Unassembled WGS sequence"/>
</dbReference>
<dbReference type="SUPFAM" id="SSF55729">
    <property type="entry name" value="Acyl-CoA N-acyltransferases (Nat)"/>
    <property type="match status" value="1"/>
</dbReference>
<dbReference type="CDD" id="cd04301">
    <property type="entry name" value="NAT_SF"/>
    <property type="match status" value="1"/>
</dbReference>
<dbReference type="PANTHER" id="PTHR42791">
    <property type="entry name" value="GNAT FAMILY ACETYLTRANSFERASE"/>
    <property type="match status" value="1"/>
</dbReference>